<comment type="caution">
    <text evidence="3">The sequence shown here is derived from an EMBL/GenBank/DDBJ whole genome shotgun (WGS) entry which is preliminary data.</text>
</comment>
<dbReference type="EMBL" id="JBCITK010000001">
    <property type="protein sequence ID" value="MEN0642849.1"/>
    <property type="molecule type" value="Genomic_DNA"/>
</dbReference>
<reference evidence="3 4" key="1">
    <citation type="submission" date="2024-03" db="EMBL/GenBank/DDBJ databases">
        <title>Bacilli Hybrid Assemblies.</title>
        <authorList>
            <person name="Kovac J."/>
        </authorList>
    </citation>
    <scope>NUCLEOTIDE SEQUENCE [LARGE SCALE GENOMIC DNA]</scope>
    <source>
        <strain evidence="3 4">FSL R7-0666</strain>
    </source>
</reference>
<comment type="similarity">
    <text evidence="1">Belongs to the UPF0161 family.</text>
</comment>
<gene>
    <name evidence="3" type="primary">yidD</name>
    <name evidence="3" type="ORF">MKY91_06795</name>
</gene>
<dbReference type="Proteomes" id="UP001418796">
    <property type="component" value="Unassembled WGS sequence"/>
</dbReference>
<dbReference type="Pfam" id="PF01809">
    <property type="entry name" value="YidD"/>
    <property type="match status" value="1"/>
</dbReference>
<protein>
    <recommendedName>
        <fullName evidence="1">Putative membrane protein insertion efficiency factor</fullName>
    </recommendedName>
</protein>
<proteinExistence type="inferred from homology"/>
<evidence type="ECO:0000313" key="3">
    <source>
        <dbReference type="EMBL" id="MEN0642849.1"/>
    </source>
</evidence>
<dbReference type="PANTHER" id="PTHR33383:SF1">
    <property type="entry name" value="MEMBRANE PROTEIN INSERTION EFFICIENCY FACTOR-RELATED"/>
    <property type="match status" value="1"/>
</dbReference>
<feature type="region of interest" description="Disordered" evidence="2">
    <location>
        <begin position="65"/>
        <end position="84"/>
    </location>
</feature>
<keyword evidence="1" id="KW-1003">Cell membrane</keyword>
<evidence type="ECO:0000256" key="2">
    <source>
        <dbReference type="SAM" id="MobiDB-lite"/>
    </source>
</evidence>
<evidence type="ECO:0000313" key="4">
    <source>
        <dbReference type="Proteomes" id="UP001418796"/>
    </source>
</evidence>
<sequence>MKQLILAIIRFYRRFISRYTPPTCRFYPTCSQYGATVVTRFGAAKGSWLLLKRLAKCHPFYPGGIDMPPGEEEEPASKHCQHHH</sequence>
<dbReference type="PANTHER" id="PTHR33383">
    <property type="entry name" value="MEMBRANE PROTEIN INSERTION EFFICIENCY FACTOR-RELATED"/>
    <property type="match status" value="1"/>
</dbReference>
<name>A0ABU9VG98_9BACI</name>
<comment type="subcellular location">
    <subcellularLocation>
        <location evidence="1">Cell membrane</location>
        <topology evidence="1">Peripheral membrane protein</topology>
        <orientation evidence="1">Cytoplasmic side</orientation>
    </subcellularLocation>
</comment>
<keyword evidence="1" id="KW-0472">Membrane</keyword>
<dbReference type="HAMAP" id="MF_00386">
    <property type="entry name" value="UPF0161_YidD"/>
    <property type="match status" value="1"/>
</dbReference>
<dbReference type="NCBIfam" id="TIGR00278">
    <property type="entry name" value="membrane protein insertion efficiency factor YidD"/>
    <property type="match status" value="1"/>
</dbReference>
<dbReference type="InterPro" id="IPR002696">
    <property type="entry name" value="Membr_insert_effic_factor_YidD"/>
</dbReference>
<dbReference type="SMART" id="SM01234">
    <property type="entry name" value="Haemolytic"/>
    <property type="match status" value="1"/>
</dbReference>
<keyword evidence="4" id="KW-1185">Reference proteome</keyword>
<organism evidence="3 4">
    <name type="scientific">Alkalicoccobacillus gibsonii</name>
    <dbReference type="NCBI Taxonomy" id="79881"/>
    <lineage>
        <taxon>Bacteria</taxon>
        <taxon>Bacillati</taxon>
        <taxon>Bacillota</taxon>
        <taxon>Bacilli</taxon>
        <taxon>Bacillales</taxon>
        <taxon>Bacillaceae</taxon>
        <taxon>Alkalicoccobacillus</taxon>
    </lineage>
</organism>
<accession>A0ABU9VG98</accession>
<dbReference type="RefSeq" id="WP_343129886.1">
    <property type="nucleotide sequence ID" value="NZ_JBCITK010000001.1"/>
</dbReference>
<evidence type="ECO:0000256" key="1">
    <source>
        <dbReference type="HAMAP-Rule" id="MF_00386"/>
    </source>
</evidence>
<comment type="function">
    <text evidence="1">Could be involved in insertion of integral membrane proteins into the membrane.</text>
</comment>